<keyword evidence="4 9" id="KW-0328">Glycosyltransferase</keyword>
<dbReference type="EMBL" id="HBDX01008114">
    <property type="protein sequence ID" value="CAD8226235.1"/>
    <property type="molecule type" value="Transcribed_RNA"/>
</dbReference>
<dbReference type="SUPFAM" id="SSF51445">
    <property type="entry name" value="(Trans)glycosidases"/>
    <property type="match status" value="1"/>
</dbReference>
<keyword evidence="5 9" id="KW-0808">Transferase</keyword>
<evidence type="ECO:0000256" key="7">
    <source>
        <dbReference type="ARBA" id="ARBA00031423"/>
    </source>
</evidence>
<dbReference type="NCBIfam" id="TIGR00217">
    <property type="entry name" value="malQ"/>
    <property type="match status" value="1"/>
</dbReference>
<dbReference type="PANTHER" id="PTHR32438">
    <property type="entry name" value="4-ALPHA-GLUCANOTRANSFERASE DPE1, CHLOROPLASTIC/AMYLOPLASTIC"/>
    <property type="match status" value="1"/>
</dbReference>
<dbReference type="GO" id="GO:0005975">
    <property type="term" value="P:carbohydrate metabolic process"/>
    <property type="evidence" value="ECO:0007669"/>
    <property type="project" value="InterPro"/>
</dbReference>
<evidence type="ECO:0000256" key="9">
    <source>
        <dbReference type="RuleBase" id="RU361207"/>
    </source>
</evidence>
<comment type="similarity">
    <text evidence="2 9">Belongs to the disproportionating enzyme family.</text>
</comment>
<dbReference type="InterPro" id="IPR003385">
    <property type="entry name" value="Glyco_hydro_77"/>
</dbReference>
<dbReference type="InterPro" id="IPR017853">
    <property type="entry name" value="GH"/>
</dbReference>
<evidence type="ECO:0000256" key="3">
    <source>
        <dbReference type="ARBA" id="ARBA00012560"/>
    </source>
</evidence>
<evidence type="ECO:0000256" key="4">
    <source>
        <dbReference type="ARBA" id="ARBA00022676"/>
    </source>
</evidence>
<protein>
    <recommendedName>
        <fullName evidence="3 9">4-alpha-glucanotransferase</fullName>
        <ecNumber evidence="3 9">2.4.1.25</ecNumber>
    </recommendedName>
    <alternativeName>
        <fullName evidence="7 9">Amylomaltase</fullName>
    </alternativeName>
    <alternativeName>
        <fullName evidence="8 9">Disproportionating enzyme</fullName>
    </alternativeName>
</protein>
<name>A0A7R9T5V1_9CHLO</name>
<keyword evidence="6 9" id="KW-0119">Carbohydrate metabolism</keyword>
<accession>A0A7R9T5V1</accession>
<dbReference type="OMA" id="SWWIRRI"/>
<comment type="catalytic activity">
    <reaction evidence="1 9">
        <text>Transfers a segment of a (1-&gt;4)-alpha-D-glucan to a new position in an acceptor, which may be glucose or a (1-&gt;4)-alpha-D-glucan.</text>
        <dbReference type="EC" id="2.4.1.25"/>
    </reaction>
</comment>
<dbReference type="Pfam" id="PF02446">
    <property type="entry name" value="Glyco_hydro_77"/>
    <property type="match status" value="1"/>
</dbReference>
<evidence type="ECO:0000256" key="1">
    <source>
        <dbReference type="ARBA" id="ARBA00000439"/>
    </source>
</evidence>
<organism evidence="10">
    <name type="scientific">Ostreococcus sp. 'lucimarinus'</name>
    <dbReference type="NCBI Taxonomy" id="242159"/>
    <lineage>
        <taxon>Eukaryota</taxon>
        <taxon>Viridiplantae</taxon>
        <taxon>Chlorophyta</taxon>
        <taxon>Mamiellophyceae</taxon>
        <taxon>Mamiellales</taxon>
        <taxon>Bathycoccaceae</taxon>
        <taxon>Ostreococcus</taxon>
    </lineage>
</organism>
<sequence length="560" mass="61222">MGPVGQPVPNGYGDYYPTPRDDRRAGVIMHPTSLPGAYGIGDAGPEARAFVDWMAKGKMSIWQVLPLVPPGRPIPGVREDYWSPYSGRDAHCGNTLVISLDDLVADGLLETKDLPKAYGGSENVDFGRVAATNEPLIAKAAEKLLAMASGSGLKGEYDAFCARADVKAWLDPAATFDAIDSTPELLGKYWWDWPAEYRDRDPGALAAIESEKASSIELFKATQFLFHVQWMRLKKYANDRGVSLVGDMPIYVGGHSADVWANQNLFLLGDDKRPSALAGVPPDAFSEDGQLWGNPLFDWGEHARTDYAWWAQRLKRTLELHDEVRIDHFRAFAAYWEVEAGAPTAKSGRWMVGPGVDMFNKLKPALGDAKIVAEDLGVITADVVDLRQECGFPGMVVLQFAWGGNGRNPHLLHNHYENSFCYPGTHDNETSQGWYAQQDEDTKRRLEAYAGIAYGDGAWGMIKAGMSSVSKACVFTMQDVLALGNEARMNTPGVADGNWSWRIGEPGVFATLDAEAHKLASLATVYDRVADPDAQSMRESCQSVAGGGRGGLFGLGFWIF</sequence>
<dbReference type="GO" id="GO:0004134">
    <property type="term" value="F:4-alpha-glucanotransferase activity"/>
    <property type="evidence" value="ECO:0007669"/>
    <property type="project" value="UniProtKB-EC"/>
</dbReference>
<gene>
    <name evidence="10" type="ORF">OLUC0939_LOCUS6976</name>
</gene>
<dbReference type="PANTHER" id="PTHR32438:SF5">
    <property type="entry name" value="4-ALPHA-GLUCANOTRANSFERASE DPE1, CHLOROPLASTIC_AMYLOPLASTIC"/>
    <property type="match status" value="1"/>
</dbReference>
<evidence type="ECO:0000313" key="10">
    <source>
        <dbReference type="EMBL" id="CAD8226235.1"/>
    </source>
</evidence>
<dbReference type="NCBIfam" id="NF011080">
    <property type="entry name" value="PRK14508.1-3"/>
    <property type="match status" value="1"/>
</dbReference>
<evidence type="ECO:0000256" key="2">
    <source>
        <dbReference type="ARBA" id="ARBA00005684"/>
    </source>
</evidence>
<proteinExistence type="inferred from homology"/>
<dbReference type="EC" id="2.4.1.25" evidence="3 9"/>
<evidence type="ECO:0000256" key="8">
    <source>
        <dbReference type="ARBA" id="ARBA00031501"/>
    </source>
</evidence>
<dbReference type="AlphaFoldDB" id="A0A7R9T5V1"/>
<dbReference type="Gene3D" id="3.20.20.80">
    <property type="entry name" value="Glycosidases"/>
    <property type="match status" value="1"/>
</dbReference>
<evidence type="ECO:0000256" key="6">
    <source>
        <dbReference type="ARBA" id="ARBA00023277"/>
    </source>
</evidence>
<evidence type="ECO:0000256" key="5">
    <source>
        <dbReference type="ARBA" id="ARBA00022679"/>
    </source>
</evidence>
<reference evidence="10" key="1">
    <citation type="submission" date="2021-01" db="EMBL/GenBank/DDBJ databases">
        <authorList>
            <person name="Corre E."/>
            <person name="Pelletier E."/>
            <person name="Niang G."/>
            <person name="Scheremetjew M."/>
            <person name="Finn R."/>
            <person name="Kale V."/>
            <person name="Holt S."/>
            <person name="Cochrane G."/>
            <person name="Meng A."/>
            <person name="Brown T."/>
            <person name="Cohen L."/>
        </authorList>
    </citation>
    <scope>NUCLEOTIDE SEQUENCE</scope>
    <source>
        <strain evidence="10">Clade-A-BCC118000</strain>
    </source>
</reference>